<evidence type="ECO:0000313" key="4">
    <source>
        <dbReference type="EMBL" id="RAJ08229.1"/>
    </source>
</evidence>
<dbReference type="GO" id="GO:0008237">
    <property type="term" value="F:metallopeptidase activity"/>
    <property type="evidence" value="ECO:0007669"/>
    <property type="project" value="UniProtKB-KW"/>
</dbReference>
<gene>
    <name evidence="4" type="ORF">LX64_00876</name>
</gene>
<dbReference type="Gene3D" id="2.60.40.3650">
    <property type="match status" value="1"/>
</dbReference>
<evidence type="ECO:0000259" key="3">
    <source>
        <dbReference type="Pfam" id="PF17899"/>
    </source>
</evidence>
<feature type="chain" id="PRO_5016249914" evidence="1">
    <location>
        <begin position="21"/>
        <end position="519"/>
    </location>
</feature>
<dbReference type="Gene3D" id="1.10.390.10">
    <property type="entry name" value="Neutral Protease Domain 2"/>
    <property type="match status" value="1"/>
</dbReference>
<comment type="caution">
    <text evidence="4">The sequence shown here is derived from an EMBL/GenBank/DDBJ whole genome shotgun (WGS) entry which is preliminary data.</text>
</comment>
<dbReference type="SUPFAM" id="SSF55486">
    <property type="entry name" value="Metalloproteases ('zincins'), catalytic domain"/>
    <property type="match status" value="1"/>
</dbReference>
<protein>
    <submittedName>
        <fullName evidence="4">Putative metalloprotease with PDZ domain</fullName>
    </submittedName>
</protein>
<dbReference type="InterPro" id="IPR007963">
    <property type="entry name" value="Peptidase_M61_catalytic"/>
</dbReference>
<dbReference type="RefSeq" id="WP_111596396.1">
    <property type="nucleotide sequence ID" value="NZ_QLLL01000002.1"/>
</dbReference>
<evidence type="ECO:0000259" key="2">
    <source>
        <dbReference type="Pfam" id="PF05299"/>
    </source>
</evidence>
<dbReference type="Proteomes" id="UP000249547">
    <property type="component" value="Unassembled WGS sequence"/>
</dbReference>
<keyword evidence="4" id="KW-0378">Hydrolase</keyword>
<dbReference type="Pfam" id="PF17899">
    <property type="entry name" value="Peptidase_M61_N"/>
    <property type="match status" value="1"/>
</dbReference>
<name>A0A327QUE9_9BACT</name>
<accession>A0A327QUE9</accession>
<reference evidence="4 5" key="1">
    <citation type="submission" date="2018-06" db="EMBL/GenBank/DDBJ databases">
        <title>Genomic Encyclopedia of Archaeal and Bacterial Type Strains, Phase II (KMG-II): from individual species to whole genera.</title>
        <authorList>
            <person name="Goeker M."/>
        </authorList>
    </citation>
    <scope>NUCLEOTIDE SEQUENCE [LARGE SCALE GENOMIC DNA]</scope>
    <source>
        <strain evidence="4 5">DSM 23857</strain>
    </source>
</reference>
<keyword evidence="4" id="KW-0645">Protease</keyword>
<dbReference type="InterPro" id="IPR027268">
    <property type="entry name" value="Peptidase_M4/M1_CTD_sf"/>
</dbReference>
<keyword evidence="1" id="KW-0732">Signal</keyword>
<dbReference type="EMBL" id="QLLL01000002">
    <property type="protein sequence ID" value="RAJ08229.1"/>
    <property type="molecule type" value="Genomic_DNA"/>
</dbReference>
<organism evidence="4 5">
    <name type="scientific">Chitinophaga skermanii</name>
    <dbReference type="NCBI Taxonomy" id="331697"/>
    <lineage>
        <taxon>Bacteria</taxon>
        <taxon>Pseudomonadati</taxon>
        <taxon>Bacteroidota</taxon>
        <taxon>Chitinophagia</taxon>
        <taxon>Chitinophagales</taxon>
        <taxon>Chitinophagaceae</taxon>
        <taxon>Chitinophaga</taxon>
    </lineage>
</organism>
<dbReference type="OrthoDB" id="9778516at2"/>
<dbReference type="AlphaFoldDB" id="A0A327QUE9"/>
<feature type="domain" description="Peptidase M61 N-terminal" evidence="3">
    <location>
        <begin position="24"/>
        <end position="199"/>
    </location>
</feature>
<evidence type="ECO:0000256" key="1">
    <source>
        <dbReference type="SAM" id="SignalP"/>
    </source>
</evidence>
<keyword evidence="4" id="KW-0482">Metalloprotease</keyword>
<dbReference type="GO" id="GO:0006508">
    <property type="term" value="P:proteolysis"/>
    <property type="evidence" value="ECO:0007669"/>
    <property type="project" value="UniProtKB-KW"/>
</dbReference>
<evidence type="ECO:0000313" key="5">
    <source>
        <dbReference type="Proteomes" id="UP000249547"/>
    </source>
</evidence>
<dbReference type="InterPro" id="IPR040756">
    <property type="entry name" value="Peptidase_M61_N"/>
</dbReference>
<feature type="signal peptide" evidence="1">
    <location>
        <begin position="1"/>
        <end position="20"/>
    </location>
</feature>
<sequence>MKKVFLACIASFSMLSVVNAQSYKYTLDVNQIKNDILPVSLVTPPQTSKKVIFSLPKIIPGTYAISDYGNFVDNVQAFTAAGKALPVKRLDVNRWEISNAHHMAKLTYNVEDIFDTDKKHNVYPMAATNFEENNVVLHYPGIIGFFENQGKLPFEVTINKPTNYFAATSKTPVKTTANQDVFDFTNVDDIYDMPAMYGKMDTVTIKVGLTDVLVAVYSPNGDIKAAPIANKLSALIQGAKNYLGGKLPTDRYAFLYYIKGRGLKQSFPPGLSGALEHTTSSFYYLPEMPAAALENMIVNISSHEFFHIITPLTIASKEVKEFNYDEVVLSKHLWLYEGATEYTAHHVQRKAGIDTEQQFLNKLSQKVTGSLLQYNDTLPFTTLSKSAATTYADQYGNVYQKGALISACLDVYLLHLSEGNYGLRNLMHDLGVKYGANAYFNDDEIFDEIGKLSYPAIKDFLVKYVAGNTPIPYAEYFALAGVKFSTPSSKKLIIDENASAQAKFIREKWLGVDPVMPKN</sequence>
<keyword evidence="5" id="KW-1185">Reference proteome</keyword>
<feature type="domain" description="Peptidase M61 catalytic" evidence="2">
    <location>
        <begin position="298"/>
        <end position="404"/>
    </location>
</feature>
<proteinExistence type="predicted"/>
<dbReference type="Pfam" id="PF05299">
    <property type="entry name" value="Peptidase_M61"/>
    <property type="match status" value="1"/>
</dbReference>